<reference evidence="1 2" key="1">
    <citation type="submission" date="2024-09" db="EMBL/GenBank/DDBJ databases">
        <title>The Natural Products Discovery Center: Release of the First 8490 Sequenced Strains for Exploring Actinobacteria Biosynthetic Diversity.</title>
        <authorList>
            <person name="Kalkreuter E."/>
            <person name="Kautsar S.A."/>
            <person name="Yang D."/>
            <person name="Bader C.D."/>
            <person name="Teijaro C.N."/>
            <person name="Fluegel L."/>
            <person name="Davis C.M."/>
            <person name="Simpson J.R."/>
            <person name="Lauterbach L."/>
            <person name="Steele A.D."/>
            <person name="Gui C."/>
            <person name="Meng S."/>
            <person name="Li G."/>
            <person name="Viehrig K."/>
            <person name="Ye F."/>
            <person name="Su P."/>
            <person name="Kiefer A.F."/>
            <person name="Nichols A."/>
            <person name="Cepeda A.J."/>
            <person name="Yan W."/>
            <person name="Fan B."/>
            <person name="Jiang Y."/>
            <person name="Adhikari A."/>
            <person name="Zheng C.-J."/>
            <person name="Schuster L."/>
            <person name="Cowan T.M."/>
            <person name="Smanski M.J."/>
            <person name="Chevrette M.G."/>
            <person name="De Carvalho L.P.S."/>
            <person name="Shen B."/>
        </authorList>
    </citation>
    <scope>NUCLEOTIDE SEQUENCE [LARGE SCALE GENOMIC DNA]</scope>
    <source>
        <strain evidence="1 2">NPDC058328</strain>
    </source>
</reference>
<dbReference type="EMBL" id="JBHVZQ010000008">
    <property type="protein sequence ID" value="MFF1274140.1"/>
    <property type="molecule type" value="Genomic_DNA"/>
</dbReference>
<dbReference type="RefSeq" id="WP_388234393.1">
    <property type="nucleotide sequence ID" value="NZ_JBHVZQ010000008.1"/>
</dbReference>
<organism evidence="1 2">
    <name type="scientific">Streptomyces marokkonensis</name>
    <dbReference type="NCBI Taxonomy" id="324855"/>
    <lineage>
        <taxon>Bacteria</taxon>
        <taxon>Bacillati</taxon>
        <taxon>Actinomycetota</taxon>
        <taxon>Actinomycetes</taxon>
        <taxon>Kitasatosporales</taxon>
        <taxon>Streptomycetaceae</taxon>
        <taxon>Streptomyces</taxon>
    </lineage>
</organism>
<name>A0ABW6Q512_9ACTN</name>
<gene>
    <name evidence="1" type="ORF">ACFVZC_12135</name>
</gene>
<evidence type="ECO:0000313" key="2">
    <source>
        <dbReference type="Proteomes" id="UP001601627"/>
    </source>
</evidence>
<evidence type="ECO:0000313" key="1">
    <source>
        <dbReference type="EMBL" id="MFF1274140.1"/>
    </source>
</evidence>
<proteinExistence type="predicted"/>
<protein>
    <submittedName>
        <fullName evidence="1">Uncharacterized protein</fullName>
    </submittedName>
</protein>
<accession>A0ABW6Q512</accession>
<comment type="caution">
    <text evidence="1">The sequence shown here is derived from an EMBL/GenBank/DDBJ whole genome shotgun (WGS) entry which is preliminary data.</text>
</comment>
<keyword evidence="2" id="KW-1185">Reference proteome</keyword>
<sequence>MPRDRRRAHRHLPERHERGDGVIVTTFAHGIAVQAASGAGRDEFREMADAAPRNRRLS</sequence>
<dbReference type="Proteomes" id="UP001601627">
    <property type="component" value="Unassembled WGS sequence"/>
</dbReference>